<feature type="transmembrane region" description="Helical" evidence="1">
    <location>
        <begin position="107"/>
        <end position="125"/>
    </location>
</feature>
<evidence type="ECO:0000259" key="2">
    <source>
        <dbReference type="PROSITE" id="PS50805"/>
    </source>
</evidence>
<dbReference type="AlphaFoldDB" id="A0A452TSN2"/>
<dbReference type="InterPro" id="IPR036051">
    <property type="entry name" value="KRAB_dom_sf"/>
</dbReference>
<dbReference type="SMART" id="SM00349">
    <property type="entry name" value="KRAB"/>
    <property type="match status" value="1"/>
</dbReference>
<dbReference type="GeneTree" id="ENSGT01150000290207"/>
<keyword evidence="1" id="KW-1133">Transmembrane helix</keyword>
<protein>
    <recommendedName>
        <fullName evidence="2">KRAB domain-containing protein</fullName>
    </recommendedName>
</protein>
<name>A0A452TSN2_URSMA</name>
<dbReference type="Pfam" id="PF01352">
    <property type="entry name" value="KRAB"/>
    <property type="match status" value="1"/>
</dbReference>
<reference evidence="3" key="1">
    <citation type="submission" date="2019-03" db="UniProtKB">
        <authorList>
            <consortium name="Ensembl"/>
        </authorList>
    </citation>
    <scope>IDENTIFICATION</scope>
</reference>
<dbReference type="Ensembl" id="ENSUMAT00000013434.1">
    <property type="protein sequence ID" value="ENSUMAP00000011283.1"/>
    <property type="gene ID" value="ENSUMAG00000008474.1"/>
</dbReference>
<feature type="domain" description="KRAB" evidence="2">
    <location>
        <begin position="47"/>
        <end position="129"/>
    </location>
</feature>
<dbReference type="CDD" id="cd07765">
    <property type="entry name" value="KRAB_A-box"/>
    <property type="match status" value="1"/>
</dbReference>
<dbReference type="PROSITE" id="PS50805">
    <property type="entry name" value="KRAB"/>
    <property type="match status" value="1"/>
</dbReference>
<evidence type="ECO:0000256" key="1">
    <source>
        <dbReference type="SAM" id="Phobius"/>
    </source>
</evidence>
<feature type="transmembrane region" description="Helical" evidence="1">
    <location>
        <begin position="80"/>
        <end position="101"/>
    </location>
</feature>
<keyword evidence="1" id="KW-0472">Membrane</keyword>
<proteinExistence type="predicted"/>
<dbReference type="InterPro" id="IPR001909">
    <property type="entry name" value="KRAB"/>
</dbReference>
<dbReference type="InterPro" id="IPR050169">
    <property type="entry name" value="Krueppel_C2H2_ZnF"/>
</dbReference>
<dbReference type="PANTHER" id="PTHR23232">
    <property type="entry name" value="KRAB DOMAIN C2H2 ZINC FINGER"/>
    <property type="match status" value="1"/>
</dbReference>
<dbReference type="SUPFAM" id="SSF109640">
    <property type="entry name" value="KRAB domain (Kruppel-associated box)"/>
    <property type="match status" value="1"/>
</dbReference>
<sequence>MPGGLFLSDCAHPFQPNVGHSRPWAPLPLSEGSLGQWPGRSVFQGLVTFEDVAVYFSLEEWERLDRTLYRDVMLENYSHLVSFLNLVFIFFHFHGLFPLYFSLRHSFIHSFIVLQIVLLLVLLVLEIRW</sequence>
<dbReference type="PANTHER" id="PTHR23232:SF142">
    <property type="entry name" value="GASTRULA ZINC FINGER PROTEIN XLCGF57.1-LIKE-RELATED"/>
    <property type="match status" value="1"/>
</dbReference>
<accession>A0A452TSN2</accession>
<dbReference type="GO" id="GO:0006355">
    <property type="term" value="P:regulation of DNA-templated transcription"/>
    <property type="evidence" value="ECO:0007669"/>
    <property type="project" value="InterPro"/>
</dbReference>
<dbReference type="Gene3D" id="6.10.140.140">
    <property type="match status" value="1"/>
</dbReference>
<keyword evidence="1" id="KW-0812">Transmembrane</keyword>
<organism evidence="3">
    <name type="scientific">Ursus maritimus</name>
    <name type="common">Polar bear</name>
    <name type="synonym">Thalarctos maritimus</name>
    <dbReference type="NCBI Taxonomy" id="29073"/>
    <lineage>
        <taxon>Eukaryota</taxon>
        <taxon>Metazoa</taxon>
        <taxon>Chordata</taxon>
        <taxon>Craniata</taxon>
        <taxon>Vertebrata</taxon>
        <taxon>Euteleostomi</taxon>
        <taxon>Mammalia</taxon>
        <taxon>Eutheria</taxon>
        <taxon>Laurasiatheria</taxon>
        <taxon>Carnivora</taxon>
        <taxon>Caniformia</taxon>
        <taxon>Ursidae</taxon>
        <taxon>Ursus</taxon>
    </lineage>
</organism>
<evidence type="ECO:0000313" key="3">
    <source>
        <dbReference type="Ensembl" id="ENSUMAP00000011283"/>
    </source>
</evidence>